<dbReference type="SUPFAM" id="SSF56228">
    <property type="entry name" value="Aldehyde ferredoxin oxidoreductase, N-terminal domain"/>
    <property type="match status" value="1"/>
</dbReference>
<comment type="cofactor">
    <cofactor evidence="1">
        <name>[4Fe-4S] cluster</name>
        <dbReference type="ChEBI" id="CHEBI:49883"/>
    </cofactor>
</comment>
<keyword evidence="3" id="KW-0004">4Fe-4S</keyword>
<organism evidence="10 11">
    <name type="scientific">Desulfoscipio geothermicus DSM 3669</name>
    <dbReference type="NCBI Taxonomy" id="1121426"/>
    <lineage>
        <taxon>Bacteria</taxon>
        <taxon>Bacillati</taxon>
        <taxon>Bacillota</taxon>
        <taxon>Clostridia</taxon>
        <taxon>Eubacteriales</taxon>
        <taxon>Desulfallaceae</taxon>
        <taxon>Desulfoscipio</taxon>
    </lineage>
</organism>
<keyword evidence="7" id="KW-0411">Iron-sulfur</keyword>
<accession>A0A1I6CXT7</accession>
<proteinExistence type="inferred from homology"/>
<evidence type="ECO:0000259" key="9">
    <source>
        <dbReference type="SMART" id="SM00790"/>
    </source>
</evidence>
<evidence type="ECO:0000256" key="4">
    <source>
        <dbReference type="ARBA" id="ARBA00022723"/>
    </source>
</evidence>
<dbReference type="Pfam" id="PF01314">
    <property type="entry name" value="AFOR_C"/>
    <property type="match status" value="1"/>
</dbReference>
<dbReference type="STRING" id="39060.SAMN05660706_10335"/>
<evidence type="ECO:0000313" key="11">
    <source>
        <dbReference type="Proteomes" id="UP000199584"/>
    </source>
</evidence>
<dbReference type="GO" id="GO:0009055">
    <property type="term" value="F:electron transfer activity"/>
    <property type="evidence" value="ECO:0007669"/>
    <property type="project" value="InterPro"/>
</dbReference>
<dbReference type="InterPro" id="IPR036503">
    <property type="entry name" value="Ald_Fedxn_OxRdtase_N_sf"/>
</dbReference>
<dbReference type="RefSeq" id="WP_092481895.1">
    <property type="nucleotide sequence ID" value="NZ_FOYM01000003.1"/>
</dbReference>
<keyword evidence="11" id="KW-1185">Reference proteome</keyword>
<dbReference type="PANTHER" id="PTHR30038:SF0">
    <property type="entry name" value="TUNGSTEN-CONTAINING ALDEHYDE FERREDOXIN OXIDOREDUCTASE"/>
    <property type="match status" value="1"/>
</dbReference>
<dbReference type="InterPro" id="IPR013984">
    <property type="entry name" value="Ald_Fedxn_OxRdtase_dom2"/>
</dbReference>
<keyword evidence="6" id="KW-0408">Iron</keyword>
<dbReference type="AlphaFoldDB" id="A0A1I6CXT7"/>
<dbReference type="InterPro" id="IPR001203">
    <property type="entry name" value="OxRdtase_Ald_Fedxn_C"/>
</dbReference>
<dbReference type="InterPro" id="IPR036021">
    <property type="entry name" value="Tungsten_al_ferr_oxy-like_C"/>
</dbReference>
<dbReference type="GO" id="GO:0051539">
    <property type="term" value="F:4 iron, 4 sulfur cluster binding"/>
    <property type="evidence" value="ECO:0007669"/>
    <property type="project" value="UniProtKB-KW"/>
</dbReference>
<comment type="similarity">
    <text evidence="2">Belongs to the AOR/FOR family.</text>
</comment>
<dbReference type="GO" id="GO:0016625">
    <property type="term" value="F:oxidoreductase activity, acting on the aldehyde or oxo group of donors, iron-sulfur protein as acceptor"/>
    <property type="evidence" value="ECO:0007669"/>
    <property type="project" value="InterPro"/>
</dbReference>
<dbReference type="InterPro" id="IPR013985">
    <property type="entry name" value="Ald_Fedxn_OxRdtase_dom3"/>
</dbReference>
<dbReference type="Gene3D" id="1.10.569.10">
    <property type="entry name" value="Aldehyde Ferredoxin Oxidoreductase Protein, subunit A, domain 2"/>
    <property type="match status" value="1"/>
</dbReference>
<dbReference type="SMART" id="SM00790">
    <property type="entry name" value="AFOR_N"/>
    <property type="match status" value="1"/>
</dbReference>
<evidence type="ECO:0000256" key="6">
    <source>
        <dbReference type="ARBA" id="ARBA00023004"/>
    </source>
</evidence>
<dbReference type="EMBL" id="FOYM01000003">
    <property type="protein sequence ID" value="SFQ98046.1"/>
    <property type="molecule type" value="Genomic_DNA"/>
</dbReference>
<dbReference type="GO" id="GO:0046872">
    <property type="term" value="F:metal ion binding"/>
    <property type="evidence" value="ECO:0007669"/>
    <property type="project" value="UniProtKB-KW"/>
</dbReference>
<evidence type="ECO:0000256" key="1">
    <source>
        <dbReference type="ARBA" id="ARBA00001966"/>
    </source>
</evidence>
<evidence type="ECO:0000256" key="8">
    <source>
        <dbReference type="ARBA" id="ARBA00049934"/>
    </source>
</evidence>
<dbReference type="InterPro" id="IPR013983">
    <property type="entry name" value="Ald_Fedxn_OxRdtase_N"/>
</dbReference>
<evidence type="ECO:0000256" key="7">
    <source>
        <dbReference type="ARBA" id="ARBA00023014"/>
    </source>
</evidence>
<dbReference type="Proteomes" id="UP000199584">
    <property type="component" value="Unassembled WGS sequence"/>
</dbReference>
<dbReference type="Pfam" id="PF02730">
    <property type="entry name" value="AFOR_N"/>
    <property type="match status" value="1"/>
</dbReference>
<sequence length="576" mass="63195">MKGFYGKLLRINLTDKSHTVETIPEETLKQYLGGKGLGTYLLLQNVKPGTDPLSADNKLIFTTGAATDTVMVGNSRYGVFAKSPLTGGYAESYSGGRVAPVMRRTGYDAIIFDGAADRPVFVEISDRGVTFHDAADLWGQDTYATEAAVLEKINEPGSQALVIGPAGENLVRFACIENNKWRSAGRTGMGAVMGAKKLKAVVFHGNAKAELADPELLKDVAKRIRNLGKDNPGVENYRTYGTTVMVKIMNGAKAFPNRYWNRGFDPNWENLSGDTLREQLQVKSSACPNCFMACGKHVTVPAGEYAGLEVEGPEYETIYAFGGLCSLNSLDQVAYMNDLCDRLGMDTITAGNLVALVMEGAERGLIDAPVKYGDAAAVAELLKQMAERKGLGETLSLGIKEAAKQLKLEDIAIHVKGMEPPGYDPRVLKGMGLAYATSARGACHLRATFYKPELAGMIDKSTTEGKAELFIDFENRLTIFNTQILCVFFRDLIPWETLVDLNKAVTGLEYTQQDLEAIANRIITATREFNLQQGIGREYDTLPPRFFKEKINDGQDGITPEELNKMVDDYYRLRGW</sequence>
<dbReference type="Gene3D" id="3.60.9.10">
    <property type="entry name" value="Aldehyde ferredoxin oxidoreductase, N-terminal domain"/>
    <property type="match status" value="1"/>
</dbReference>
<dbReference type="OrthoDB" id="9763894at2"/>
<evidence type="ECO:0000313" key="10">
    <source>
        <dbReference type="EMBL" id="SFQ98046.1"/>
    </source>
</evidence>
<keyword evidence="4" id="KW-0479">Metal-binding</keyword>
<reference evidence="11" key="1">
    <citation type="submission" date="2016-10" db="EMBL/GenBank/DDBJ databases">
        <authorList>
            <person name="Varghese N."/>
            <person name="Submissions S."/>
        </authorList>
    </citation>
    <scope>NUCLEOTIDE SEQUENCE [LARGE SCALE GENOMIC DNA]</scope>
    <source>
        <strain evidence="11">DSM 3669</strain>
    </source>
</reference>
<dbReference type="Gene3D" id="1.10.599.10">
    <property type="entry name" value="Aldehyde Ferredoxin Oxidoreductase Protein, subunit A, domain 3"/>
    <property type="match status" value="1"/>
</dbReference>
<feature type="domain" description="Aldehyde ferredoxin oxidoreductase N-terminal" evidence="9">
    <location>
        <begin position="4"/>
        <end position="207"/>
    </location>
</feature>
<evidence type="ECO:0000256" key="2">
    <source>
        <dbReference type="ARBA" id="ARBA00011032"/>
    </source>
</evidence>
<name>A0A1I6CXT7_9FIRM</name>
<keyword evidence="5" id="KW-0560">Oxidoreductase</keyword>
<evidence type="ECO:0000256" key="5">
    <source>
        <dbReference type="ARBA" id="ARBA00023002"/>
    </source>
</evidence>
<gene>
    <name evidence="10" type="ORF">SAMN05660706_10335</name>
</gene>
<dbReference type="SUPFAM" id="SSF48310">
    <property type="entry name" value="Aldehyde ferredoxin oxidoreductase, C-terminal domains"/>
    <property type="match status" value="1"/>
</dbReference>
<comment type="cofactor">
    <cofactor evidence="8">
        <name>tungstopterin</name>
        <dbReference type="ChEBI" id="CHEBI:30402"/>
    </cofactor>
</comment>
<dbReference type="InterPro" id="IPR051919">
    <property type="entry name" value="W-dependent_AOR"/>
</dbReference>
<protein>
    <submittedName>
        <fullName evidence="10">Aldehyde:ferredoxin oxidoreductase</fullName>
    </submittedName>
</protein>
<dbReference type="PANTHER" id="PTHR30038">
    <property type="entry name" value="ALDEHYDE FERREDOXIN OXIDOREDUCTASE"/>
    <property type="match status" value="1"/>
</dbReference>
<evidence type="ECO:0000256" key="3">
    <source>
        <dbReference type="ARBA" id="ARBA00022485"/>
    </source>
</evidence>